<keyword evidence="4" id="KW-0547">Nucleotide-binding</keyword>
<proteinExistence type="inferred from homology"/>
<dbReference type="InterPro" id="IPR043133">
    <property type="entry name" value="GTP-CH-I_C/QueF"/>
</dbReference>
<evidence type="ECO:0000259" key="5">
    <source>
        <dbReference type="Pfam" id="PF01227"/>
    </source>
</evidence>
<gene>
    <name evidence="4 6" type="primary">folE</name>
</gene>
<dbReference type="NCBIfam" id="TIGR00063">
    <property type="entry name" value="folE"/>
    <property type="match status" value="1"/>
</dbReference>
<comment type="pathway">
    <text evidence="2 4">Cofactor biosynthesis; 7,8-dihydroneopterin triphosphate biosynthesis; 7,8-dihydroneopterin triphosphate from GTP: step 1/1.</text>
</comment>
<evidence type="ECO:0000256" key="4">
    <source>
        <dbReference type="HAMAP-Rule" id="MF_00223"/>
    </source>
</evidence>
<dbReference type="PANTHER" id="PTHR11109:SF7">
    <property type="entry name" value="GTP CYCLOHYDROLASE 1"/>
    <property type="match status" value="1"/>
</dbReference>
<sequence>MAGSGGAQMSDTPSKAEAIAAVETLLRFIEPSTEYPREGLTRTPERVVDSYSEIFSGYSDNAESILDATFNSEGYDGIVLLRDIEFHSVCEHHLLPFSGSAHIAYIPVDRIVGISKLARLLDMHSSRLQNQERLTKGVADDIERILAPLGCAVVLEASHKCMQCRGVAKHNAIMSTSAMRGVFFDKQEARGELLQLINGQSIG</sequence>
<accession>A0A075FRX8</accession>
<comment type="catalytic activity">
    <reaction evidence="1 4">
        <text>GTP + H2O = 7,8-dihydroneopterin 3'-triphosphate + formate + H(+)</text>
        <dbReference type="Rhea" id="RHEA:17473"/>
        <dbReference type="ChEBI" id="CHEBI:15377"/>
        <dbReference type="ChEBI" id="CHEBI:15378"/>
        <dbReference type="ChEBI" id="CHEBI:15740"/>
        <dbReference type="ChEBI" id="CHEBI:37565"/>
        <dbReference type="ChEBI" id="CHEBI:58462"/>
        <dbReference type="EC" id="3.5.4.16"/>
    </reaction>
</comment>
<dbReference type="GO" id="GO:0005737">
    <property type="term" value="C:cytoplasm"/>
    <property type="evidence" value="ECO:0007669"/>
    <property type="project" value="TreeGrafter"/>
</dbReference>
<dbReference type="HAMAP" id="MF_00223">
    <property type="entry name" value="FolE"/>
    <property type="match status" value="1"/>
</dbReference>
<keyword evidence="4" id="KW-0554">One-carbon metabolism</keyword>
<feature type="domain" description="GTP cyclohydrolase I" evidence="5">
    <location>
        <begin position="20"/>
        <end position="197"/>
    </location>
</feature>
<dbReference type="Pfam" id="PF01227">
    <property type="entry name" value="GTP_cyclohydroI"/>
    <property type="match status" value="1"/>
</dbReference>
<keyword evidence="4" id="KW-0862">Zinc</keyword>
<dbReference type="AlphaFoldDB" id="A0A075FRX8"/>
<evidence type="ECO:0000313" key="6">
    <source>
        <dbReference type="EMBL" id="AIE92236.1"/>
    </source>
</evidence>
<comment type="similarity">
    <text evidence="4">Belongs to the GTP cyclohydrolase I family.</text>
</comment>
<dbReference type="GO" id="GO:0006729">
    <property type="term" value="P:tetrahydrobiopterin biosynthetic process"/>
    <property type="evidence" value="ECO:0007669"/>
    <property type="project" value="TreeGrafter"/>
</dbReference>
<evidence type="ECO:0000256" key="1">
    <source>
        <dbReference type="ARBA" id="ARBA00001052"/>
    </source>
</evidence>
<dbReference type="GO" id="GO:0003934">
    <property type="term" value="F:GTP cyclohydrolase I activity"/>
    <property type="evidence" value="ECO:0007669"/>
    <property type="project" value="UniProtKB-UniRule"/>
</dbReference>
<evidence type="ECO:0000256" key="2">
    <source>
        <dbReference type="ARBA" id="ARBA00005080"/>
    </source>
</evidence>
<protein>
    <recommendedName>
        <fullName evidence="4">GTP cyclohydrolase 1</fullName>
        <ecNumber evidence="4">3.5.4.16</ecNumber>
    </recommendedName>
    <alternativeName>
        <fullName evidence="4">GTP cyclohydrolase I</fullName>
        <shortName evidence="4">GTP-CH-I</shortName>
    </alternativeName>
</protein>
<dbReference type="GO" id="GO:0046654">
    <property type="term" value="P:tetrahydrofolate biosynthetic process"/>
    <property type="evidence" value="ECO:0007669"/>
    <property type="project" value="UniProtKB-UniRule"/>
</dbReference>
<dbReference type="NCBIfam" id="NF006825">
    <property type="entry name" value="PRK09347.1-2"/>
    <property type="match status" value="1"/>
</dbReference>
<evidence type="ECO:0000256" key="3">
    <source>
        <dbReference type="ARBA" id="ARBA00022801"/>
    </source>
</evidence>
<dbReference type="GO" id="GO:0008270">
    <property type="term" value="F:zinc ion binding"/>
    <property type="evidence" value="ECO:0007669"/>
    <property type="project" value="UniProtKB-UniRule"/>
</dbReference>
<dbReference type="InterPro" id="IPR018234">
    <property type="entry name" value="GTP_CycHdrlase_I_CS"/>
</dbReference>
<reference evidence="6" key="1">
    <citation type="journal article" date="2014" name="Genome Biol. Evol.">
        <title>Pangenome evidence for extensive interdomain horizontal transfer affecting lineage core and shell genes in uncultured planktonic thaumarchaeota and euryarchaeota.</title>
        <authorList>
            <person name="Deschamps P."/>
            <person name="Zivanovic Y."/>
            <person name="Moreira D."/>
            <person name="Rodriguez-Valera F."/>
            <person name="Lopez-Garcia P."/>
        </authorList>
    </citation>
    <scope>NUCLEOTIDE SEQUENCE</scope>
</reference>
<keyword evidence="4" id="KW-0479">Metal-binding</keyword>
<dbReference type="Gene3D" id="1.10.286.10">
    <property type="match status" value="1"/>
</dbReference>
<dbReference type="InterPro" id="IPR043134">
    <property type="entry name" value="GTP-CH-I_N"/>
</dbReference>
<dbReference type="UniPathway" id="UPA00848">
    <property type="reaction ID" value="UER00151"/>
</dbReference>
<comment type="subunit">
    <text evidence="4">Homopolymer.</text>
</comment>
<keyword evidence="3 4" id="KW-0378">Hydrolase</keyword>
<keyword evidence="4" id="KW-0342">GTP-binding</keyword>
<dbReference type="Gene3D" id="3.30.1130.10">
    <property type="match status" value="1"/>
</dbReference>
<dbReference type="EC" id="3.5.4.16" evidence="4"/>
<dbReference type="InterPro" id="IPR001474">
    <property type="entry name" value="GTP_CycHdrlase_I"/>
</dbReference>
<dbReference type="InterPro" id="IPR020602">
    <property type="entry name" value="GTP_CycHdrlase_I_dom"/>
</dbReference>
<feature type="binding site" evidence="4">
    <location>
        <position position="93"/>
    </location>
    <ligand>
        <name>Zn(2+)</name>
        <dbReference type="ChEBI" id="CHEBI:29105"/>
    </ligand>
</feature>
<dbReference type="FunFam" id="3.30.1130.10:FF:000001">
    <property type="entry name" value="GTP cyclohydrolase 1"/>
    <property type="match status" value="1"/>
</dbReference>
<dbReference type="GO" id="GO:0006730">
    <property type="term" value="P:one-carbon metabolic process"/>
    <property type="evidence" value="ECO:0007669"/>
    <property type="project" value="UniProtKB-UniRule"/>
</dbReference>
<dbReference type="EMBL" id="KF900360">
    <property type="protein sequence ID" value="AIE92236.1"/>
    <property type="molecule type" value="Genomic_DNA"/>
</dbReference>
<dbReference type="GO" id="GO:0005525">
    <property type="term" value="F:GTP binding"/>
    <property type="evidence" value="ECO:0007669"/>
    <property type="project" value="UniProtKB-KW"/>
</dbReference>
<name>A0A075FRX8_9EURY</name>
<feature type="binding site" evidence="4">
    <location>
        <position position="161"/>
    </location>
    <ligand>
        <name>Zn(2+)</name>
        <dbReference type="ChEBI" id="CHEBI:29105"/>
    </ligand>
</feature>
<dbReference type="SUPFAM" id="SSF55620">
    <property type="entry name" value="Tetrahydrobiopterin biosynthesis enzymes-like"/>
    <property type="match status" value="1"/>
</dbReference>
<feature type="binding site" evidence="4">
    <location>
        <position position="90"/>
    </location>
    <ligand>
        <name>Zn(2+)</name>
        <dbReference type="ChEBI" id="CHEBI:29105"/>
    </ligand>
</feature>
<dbReference type="NCBIfam" id="NF006826">
    <property type="entry name" value="PRK09347.1-3"/>
    <property type="match status" value="1"/>
</dbReference>
<organism evidence="6">
    <name type="scientific">uncultured marine group II/III euryarchaeote AD1000_20_C05</name>
    <dbReference type="NCBI Taxonomy" id="1457735"/>
    <lineage>
        <taxon>Archaea</taxon>
        <taxon>Methanobacteriati</taxon>
        <taxon>Methanobacteriota</taxon>
        <taxon>environmental samples</taxon>
    </lineage>
</organism>
<dbReference type="PANTHER" id="PTHR11109">
    <property type="entry name" value="GTP CYCLOHYDROLASE I"/>
    <property type="match status" value="1"/>
</dbReference>
<dbReference type="PROSITE" id="PS00859">
    <property type="entry name" value="GTP_CYCLOHYDROL_1_1"/>
    <property type="match status" value="1"/>
</dbReference>